<feature type="transmembrane region" description="Helical" evidence="2">
    <location>
        <begin position="274"/>
        <end position="295"/>
    </location>
</feature>
<proteinExistence type="predicted"/>
<evidence type="ECO:0000256" key="1">
    <source>
        <dbReference type="SAM" id="MobiDB-lite"/>
    </source>
</evidence>
<feature type="chain" id="PRO_5042255773" description="DUF1275 domain-containing protein" evidence="3">
    <location>
        <begin position="25"/>
        <end position="320"/>
    </location>
</feature>
<dbReference type="Pfam" id="PF06912">
    <property type="entry name" value="DUF1275"/>
    <property type="match status" value="1"/>
</dbReference>
<evidence type="ECO:0000313" key="5">
    <source>
        <dbReference type="Proteomes" id="UP001054902"/>
    </source>
</evidence>
<dbReference type="Proteomes" id="UP001054902">
    <property type="component" value="Unassembled WGS sequence"/>
</dbReference>
<feature type="transmembrane region" description="Helical" evidence="2">
    <location>
        <begin position="302"/>
        <end position="319"/>
    </location>
</feature>
<evidence type="ECO:0000256" key="3">
    <source>
        <dbReference type="SAM" id="SignalP"/>
    </source>
</evidence>
<dbReference type="PANTHER" id="PTHR37314">
    <property type="entry name" value="SLR0142 PROTEIN"/>
    <property type="match status" value="1"/>
</dbReference>
<keyword evidence="2" id="KW-0812">Transmembrane</keyword>
<feature type="signal peptide" evidence="3">
    <location>
        <begin position="1"/>
        <end position="24"/>
    </location>
</feature>
<dbReference type="PANTHER" id="PTHR37314:SF4">
    <property type="entry name" value="UPF0700 TRANSMEMBRANE PROTEIN YOAK"/>
    <property type="match status" value="1"/>
</dbReference>
<dbReference type="InterPro" id="IPR010699">
    <property type="entry name" value="DUF1275"/>
</dbReference>
<keyword evidence="2" id="KW-1133">Transmembrane helix</keyword>
<name>A0AAD3D5S1_9STRA</name>
<organism evidence="4 5">
    <name type="scientific">Chaetoceros tenuissimus</name>
    <dbReference type="NCBI Taxonomy" id="426638"/>
    <lineage>
        <taxon>Eukaryota</taxon>
        <taxon>Sar</taxon>
        <taxon>Stramenopiles</taxon>
        <taxon>Ochrophyta</taxon>
        <taxon>Bacillariophyta</taxon>
        <taxon>Coscinodiscophyceae</taxon>
        <taxon>Chaetocerotophycidae</taxon>
        <taxon>Chaetocerotales</taxon>
        <taxon>Chaetocerotaceae</taxon>
        <taxon>Chaetoceros</taxon>
    </lineage>
</organism>
<reference evidence="4 5" key="1">
    <citation type="journal article" date="2021" name="Sci. Rep.">
        <title>The genome of the diatom Chaetoceros tenuissimus carries an ancient integrated fragment of an extant virus.</title>
        <authorList>
            <person name="Hongo Y."/>
            <person name="Kimura K."/>
            <person name="Takaki Y."/>
            <person name="Yoshida Y."/>
            <person name="Baba S."/>
            <person name="Kobayashi G."/>
            <person name="Nagasaki K."/>
            <person name="Hano T."/>
            <person name="Tomaru Y."/>
        </authorList>
    </citation>
    <scope>NUCLEOTIDE SEQUENCE [LARGE SCALE GENOMIC DNA]</scope>
    <source>
        <strain evidence="4 5">NIES-3715</strain>
    </source>
</reference>
<keyword evidence="2" id="KW-0472">Membrane</keyword>
<keyword evidence="3" id="KW-0732">Signal</keyword>
<feature type="region of interest" description="Disordered" evidence="1">
    <location>
        <begin position="55"/>
        <end position="96"/>
    </location>
</feature>
<accession>A0AAD3D5S1</accession>
<sequence length="320" mass="34525">MKVSPSLKASLLLLVVAVLQQANGMLPVPKVVGIASTRKETKSLEQVLLSVRGGFNNRNNRNLQNNDKNSNRNNRNNRNNNNNRRRRRGEPEPVIDPNIRSISAKTCVAIGTILALNSGIINGVCLSGLISPQNVKQGSTAVTAAWSNSALGLASGDTSLFLINLKCILSYMTGSFISGFVNANPKPFEVNIASFRTALMIGSMLLYGSSVLSEEEDTNVFIFLAAMANGIQNSLTSTTTGNLVRSSHFSGITSDIGTYTGQAFRGNLENWKKLRVFMTLAASFWTGGYISYSLAMNYGNKVLLFSSILYLLLALVIGSV</sequence>
<evidence type="ECO:0000313" key="4">
    <source>
        <dbReference type="EMBL" id="GFH58437.1"/>
    </source>
</evidence>
<dbReference type="AlphaFoldDB" id="A0AAD3D5S1"/>
<comment type="caution">
    <text evidence="4">The sequence shown here is derived from an EMBL/GenBank/DDBJ whole genome shotgun (WGS) entry which is preliminary data.</text>
</comment>
<keyword evidence="5" id="KW-1185">Reference proteome</keyword>
<evidence type="ECO:0008006" key="6">
    <source>
        <dbReference type="Google" id="ProtNLM"/>
    </source>
</evidence>
<dbReference type="EMBL" id="BLLK01000062">
    <property type="protein sequence ID" value="GFH58437.1"/>
    <property type="molecule type" value="Genomic_DNA"/>
</dbReference>
<gene>
    <name evidence="4" type="ORF">CTEN210_14913</name>
</gene>
<evidence type="ECO:0000256" key="2">
    <source>
        <dbReference type="SAM" id="Phobius"/>
    </source>
</evidence>
<protein>
    <recommendedName>
        <fullName evidence="6">DUF1275 domain-containing protein</fullName>
    </recommendedName>
</protein>
<feature type="compositionally biased region" description="Low complexity" evidence="1">
    <location>
        <begin position="56"/>
        <end position="82"/>
    </location>
</feature>